<protein>
    <submittedName>
        <fullName evidence="1">Uncharacterized protein</fullName>
    </submittedName>
</protein>
<evidence type="ECO:0000313" key="2">
    <source>
        <dbReference type="EMBL" id="QJA67977.1"/>
    </source>
</evidence>
<evidence type="ECO:0000313" key="4">
    <source>
        <dbReference type="EMBL" id="QJI05034.1"/>
    </source>
</evidence>
<accession>A0A6H2A245</accession>
<name>A0A6H2A245_9ZZZZ</name>
<dbReference type="EMBL" id="MT141578">
    <property type="protein sequence ID" value="QJA67977.1"/>
    <property type="molecule type" value="Genomic_DNA"/>
</dbReference>
<dbReference type="EMBL" id="MT144491">
    <property type="protein sequence ID" value="QJA54266.1"/>
    <property type="molecule type" value="Genomic_DNA"/>
</dbReference>
<reference evidence="1" key="1">
    <citation type="submission" date="2020-03" db="EMBL/GenBank/DDBJ databases">
        <title>The deep terrestrial virosphere.</title>
        <authorList>
            <person name="Holmfeldt K."/>
            <person name="Nilsson E."/>
            <person name="Simone D."/>
            <person name="Lopez-Fernandez M."/>
            <person name="Wu X."/>
            <person name="de Brujin I."/>
            <person name="Lundin D."/>
            <person name="Andersson A."/>
            <person name="Bertilsson S."/>
            <person name="Dopson M."/>
        </authorList>
    </citation>
    <scope>NUCLEOTIDE SEQUENCE</scope>
    <source>
        <strain evidence="4">MM415A00131</strain>
        <strain evidence="2">MM415B00138</strain>
        <strain evidence="1">TM448A04570</strain>
        <strain evidence="3">TM448B01094</strain>
    </source>
</reference>
<dbReference type="EMBL" id="MT144703">
    <property type="protein sequence ID" value="QJH97809.1"/>
    <property type="molecule type" value="Genomic_DNA"/>
</dbReference>
<proteinExistence type="predicted"/>
<dbReference type="AlphaFoldDB" id="A0A6H2A245"/>
<organism evidence="1">
    <name type="scientific">viral metagenome</name>
    <dbReference type="NCBI Taxonomy" id="1070528"/>
    <lineage>
        <taxon>unclassified sequences</taxon>
        <taxon>metagenomes</taxon>
        <taxon>organismal metagenomes</taxon>
    </lineage>
</organism>
<sequence>MTISEALEEYERLLYAPVTPESYRKGLKELREGTDKLNIAYNNICDNDEKEGDVYP</sequence>
<gene>
    <name evidence="4" type="ORF">MM415A00131_0052</name>
    <name evidence="2" type="ORF">MM415B00138_0027</name>
    <name evidence="1" type="ORF">TM448A04570_0007</name>
    <name evidence="3" type="ORF">TM448B01094_0004</name>
</gene>
<evidence type="ECO:0000313" key="3">
    <source>
        <dbReference type="EMBL" id="QJH97809.1"/>
    </source>
</evidence>
<dbReference type="EMBL" id="MT145193">
    <property type="protein sequence ID" value="QJI05034.1"/>
    <property type="molecule type" value="Genomic_DNA"/>
</dbReference>
<evidence type="ECO:0000313" key="1">
    <source>
        <dbReference type="EMBL" id="QJA54266.1"/>
    </source>
</evidence>